<organism evidence="2 3">
    <name type="scientific">Agathobacter rectalis</name>
    <dbReference type="NCBI Taxonomy" id="39491"/>
    <lineage>
        <taxon>Bacteria</taxon>
        <taxon>Bacillati</taxon>
        <taxon>Bacillota</taxon>
        <taxon>Clostridia</taxon>
        <taxon>Lachnospirales</taxon>
        <taxon>Lachnospiraceae</taxon>
        <taxon>Agathobacter</taxon>
    </lineage>
</organism>
<evidence type="ECO:0000259" key="1">
    <source>
        <dbReference type="PROSITE" id="PS50006"/>
    </source>
</evidence>
<dbReference type="PROSITE" id="PS50006">
    <property type="entry name" value="FHA_DOMAIN"/>
    <property type="match status" value="1"/>
</dbReference>
<name>A0A174J4L8_9FIRM</name>
<evidence type="ECO:0000313" key="3">
    <source>
        <dbReference type="Proteomes" id="UP000095602"/>
    </source>
</evidence>
<dbReference type="CDD" id="cd00060">
    <property type="entry name" value="FHA"/>
    <property type="match status" value="1"/>
</dbReference>
<evidence type="ECO:0000313" key="2">
    <source>
        <dbReference type="EMBL" id="CUO92029.1"/>
    </source>
</evidence>
<reference evidence="2 3" key="1">
    <citation type="submission" date="2015-09" db="EMBL/GenBank/DDBJ databases">
        <authorList>
            <consortium name="Pathogen Informatics"/>
        </authorList>
    </citation>
    <scope>NUCLEOTIDE SEQUENCE [LARGE SCALE GENOMIC DNA]</scope>
    <source>
        <strain evidence="2 3">2789STDY5834884</strain>
    </source>
</reference>
<protein>
    <submittedName>
        <fullName evidence="2">Uncharacterized conserved protein, contains FHA domain</fullName>
    </submittedName>
</protein>
<dbReference type="Proteomes" id="UP000095602">
    <property type="component" value="Unassembled WGS sequence"/>
</dbReference>
<dbReference type="AlphaFoldDB" id="A0A174J4L8"/>
<sequence>MYTLKDNDVISEVMCGNNFEYILKDSSQFVNTDYKVLQSQNNGIFIKCMKMTRNGLVDLYYVTDEYRPMSSMFAGISSDTFINVIINLFASVIEVRNNGFLACQCIDLSWDKIFVEQNTLKVKLVYLPLSVRAFDSYAEFESELRSSIVKLADKVITSSNARLDQFVQDLCNGSMSLEDVYNKSRGVGTAPITKSEERNQMMPGTSANGSIKLVAMNAPSHFELVIDCDDAVIGKKQELVDMVIPFNRMISRKHCRITNRTGIYYINDEGSANGTFVNGVRLNPGQKAQINRGDIIRMADSDFQIV</sequence>
<dbReference type="InterPro" id="IPR008984">
    <property type="entry name" value="SMAD_FHA_dom_sf"/>
</dbReference>
<feature type="domain" description="FHA" evidence="1">
    <location>
        <begin position="231"/>
        <end position="282"/>
    </location>
</feature>
<dbReference type="RefSeq" id="WP_055273444.1">
    <property type="nucleotide sequence ID" value="NZ_CZAJ01000009.1"/>
</dbReference>
<dbReference type="SMART" id="SM00240">
    <property type="entry name" value="FHA"/>
    <property type="match status" value="1"/>
</dbReference>
<dbReference type="Gene3D" id="2.60.200.20">
    <property type="match status" value="1"/>
</dbReference>
<dbReference type="Pfam" id="PF00498">
    <property type="entry name" value="FHA"/>
    <property type="match status" value="1"/>
</dbReference>
<gene>
    <name evidence="2" type="ORF">ERS852497_01286</name>
</gene>
<dbReference type="SUPFAM" id="SSF49879">
    <property type="entry name" value="SMAD/FHA domain"/>
    <property type="match status" value="1"/>
</dbReference>
<dbReference type="InterPro" id="IPR000253">
    <property type="entry name" value="FHA_dom"/>
</dbReference>
<proteinExistence type="predicted"/>
<accession>A0A174J4L8</accession>
<dbReference type="EMBL" id="CZAJ01000009">
    <property type="protein sequence ID" value="CUO92029.1"/>
    <property type="molecule type" value="Genomic_DNA"/>
</dbReference>